<dbReference type="KEGG" id="kox:KOX_07115"/>
<dbReference type="InterPro" id="IPR007016">
    <property type="entry name" value="O-antigen_ligase-rel_domated"/>
</dbReference>
<keyword evidence="2 5" id="KW-0812">Transmembrane</keyword>
<feature type="transmembrane region" description="Helical" evidence="5">
    <location>
        <begin position="47"/>
        <end position="65"/>
    </location>
</feature>
<dbReference type="RefSeq" id="WP_014227403.1">
    <property type="nucleotide sequence ID" value="NC_016612.1"/>
</dbReference>
<proteinExistence type="predicted"/>
<dbReference type="AlphaFoldDB" id="A0A0H3H467"/>
<dbReference type="InterPro" id="IPR021797">
    <property type="entry name" value="Wzy_C_2"/>
</dbReference>
<evidence type="ECO:0000313" key="9">
    <source>
        <dbReference type="Proteomes" id="UP000007843"/>
    </source>
</evidence>
<feature type="transmembrane region" description="Helical" evidence="5">
    <location>
        <begin position="236"/>
        <end position="255"/>
    </location>
</feature>
<dbReference type="Pfam" id="PF04932">
    <property type="entry name" value="Wzy_C"/>
    <property type="match status" value="1"/>
</dbReference>
<keyword evidence="3 5" id="KW-1133">Transmembrane helix</keyword>
<evidence type="ECO:0000256" key="3">
    <source>
        <dbReference type="ARBA" id="ARBA00022989"/>
    </source>
</evidence>
<dbReference type="HOGENOM" id="CLU_034284_0_0_6"/>
<evidence type="ECO:0000256" key="5">
    <source>
        <dbReference type="SAM" id="Phobius"/>
    </source>
</evidence>
<evidence type="ECO:0000256" key="2">
    <source>
        <dbReference type="ARBA" id="ARBA00022692"/>
    </source>
</evidence>
<dbReference type="GO" id="GO:0016020">
    <property type="term" value="C:membrane"/>
    <property type="evidence" value="ECO:0007669"/>
    <property type="project" value="UniProtKB-SubCell"/>
</dbReference>
<dbReference type="PANTHER" id="PTHR37422:SF21">
    <property type="entry name" value="EXOQ-LIKE PROTEIN"/>
    <property type="match status" value="1"/>
</dbReference>
<feature type="domain" description="Virulence factor membrane-bound polymerase C-terminal" evidence="7">
    <location>
        <begin position="389"/>
        <end position="571"/>
    </location>
</feature>
<feature type="transmembrane region" description="Helical" evidence="5">
    <location>
        <begin position="214"/>
        <end position="230"/>
    </location>
</feature>
<dbReference type="Proteomes" id="UP000007843">
    <property type="component" value="Chromosome"/>
</dbReference>
<name>A0A0H3H467_KLEM8</name>
<comment type="subcellular location">
    <subcellularLocation>
        <location evidence="1">Membrane</location>
        <topology evidence="1">Multi-pass membrane protein</topology>
    </subcellularLocation>
</comment>
<feature type="transmembrane region" description="Helical" evidence="5">
    <location>
        <begin position="77"/>
        <end position="95"/>
    </location>
</feature>
<sequence>MQTKLGEAPVTAASRWLLMMLALILLGVMHIVLPSTGGSGADLPEPLLVWCVLLVAMVGCAWFLRHQRLRSSPFLRGMALAALLLTLPLLWSPSADWRLDAFPRLAGLWAGVAFYYLLLNCRLTPRQQQTVLWLIVAATLIQAVYALVGIGHPAWLPLPAQAAQRQAGQFAIGVFLQRNVTGSFIATGAAVLLWLAADARFVCRSVARERYRQWGSALGLGLLYATLTLLKSRTGWLGGVVCWLMMVTIFCFSPLRRSAARGARWRVVLAPVAGVLLGLALLSVSLLNALHEHDGSNLERVFILQQTWKMILQHPIVGWGYGGYAWSFAHFVADSVPPLSRRVPGLTYPHNDLLFWWVEGGAVALLGLLVLGVSGFRLLLRRPGVRQLALLACLMPILLHTQLEYPLYQSPVHWLLVLILVNLADRCPTGEQAPLSAFTAPSTRPVPCALMILACYGALLTGCAFWQGHYLTAFQQSPQRFASRVLRLHDIGIGSERLRKDRALSYIIRYQSSANVEDLEAFNQLGRRWIAVWNDADMYNNLINVERYLGQQQNARALREEARRLYPEDRRFSS</sequence>
<feature type="transmembrane region" description="Helical" evidence="5">
    <location>
        <begin position="267"/>
        <end position="290"/>
    </location>
</feature>
<protein>
    <submittedName>
        <fullName evidence="8">Uncharacterized protein</fullName>
    </submittedName>
</protein>
<feature type="transmembrane region" description="Helical" evidence="5">
    <location>
        <begin position="131"/>
        <end position="150"/>
    </location>
</feature>
<dbReference type="EMBL" id="CP003218">
    <property type="protein sequence ID" value="AEX03153.1"/>
    <property type="molecule type" value="Genomic_DNA"/>
</dbReference>
<keyword evidence="4 5" id="KW-0472">Membrane</keyword>
<evidence type="ECO:0000259" key="6">
    <source>
        <dbReference type="Pfam" id="PF04932"/>
    </source>
</evidence>
<dbReference type="PANTHER" id="PTHR37422">
    <property type="entry name" value="TEICHURONIC ACID BIOSYNTHESIS PROTEIN TUAE"/>
    <property type="match status" value="1"/>
</dbReference>
<reference evidence="8 9" key="1">
    <citation type="journal article" date="2012" name="J. Bacteriol.">
        <title>Complete genome sequence of Klebsiella oxytoca KCTC 1686, used in production of 2,3-butanediol.</title>
        <authorList>
            <person name="Shin S.H."/>
            <person name="Kim S."/>
            <person name="Kim J.Y."/>
            <person name="Lee S."/>
            <person name="Um Y."/>
            <person name="Oh M.K."/>
            <person name="Kim Y.R."/>
            <person name="Lee J."/>
            <person name="Yang K.S."/>
        </authorList>
    </citation>
    <scope>NUCLEOTIDE SEQUENCE [LARGE SCALE GENOMIC DNA]</scope>
    <source>
        <strain evidence="9">ATCC 8724 / DSM 4798 / JCM 20051 / NBRC 3318 / NRRL B-199 / KCTC 1686</strain>
    </source>
</reference>
<dbReference type="Pfam" id="PF11846">
    <property type="entry name" value="Wzy_C_2"/>
    <property type="match status" value="1"/>
</dbReference>
<organism evidence="8 9">
    <name type="scientific">Klebsiella michiganensis (strain ATCC 8724 / DSM 4798 / JCM 20051 / NBRC 3318 / NRRL B-199 / KCTC 1686 / BUCSAV 143 / CCM 1901)</name>
    <dbReference type="NCBI Taxonomy" id="1006551"/>
    <lineage>
        <taxon>Bacteria</taxon>
        <taxon>Pseudomonadati</taxon>
        <taxon>Pseudomonadota</taxon>
        <taxon>Gammaproteobacteria</taxon>
        <taxon>Enterobacterales</taxon>
        <taxon>Enterobacteriaceae</taxon>
        <taxon>Klebsiella/Raoultella group</taxon>
        <taxon>Klebsiella</taxon>
    </lineage>
</organism>
<dbReference type="PATRIC" id="fig|1006551.4.peg.1426"/>
<gene>
    <name evidence="8" type="ordered locus">KOX_07115</name>
</gene>
<evidence type="ECO:0000256" key="4">
    <source>
        <dbReference type="ARBA" id="ARBA00023136"/>
    </source>
</evidence>
<feature type="transmembrane region" description="Helical" evidence="5">
    <location>
        <begin position="354"/>
        <end position="376"/>
    </location>
</feature>
<evidence type="ECO:0000259" key="7">
    <source>
        <dbReference type="Pfam" id="PF11846"/>
    </source>
</evidence>
<dbReference type="InterPro" id="IPR051533">
    <property type="entry name" value="WaaL-like"/>
</dbReference>
<evidence type="ECO:0000313" key="8">
    <source>
        <dbReference type="EMBL" id="AEX03153.1"/>
    </source>
</evidence>
<feature type="transmembrane region" description="Helical" evidence="5">
    <location>
        <begin position="12"/>
        <end position="35"/>
    </location>
</feature>
<accession>A0A0H3H467</accession>
<feature type="transmembrane region" description="Helical" evidence="5">
    <location>
        <begin position="184"/>
        <end position="202"/>
    </location>
</feature>
<feature type="domain" description="O-antigen ligase-related" evidence="6">
    <location>
        <begin position="220"/>
        <end position="368"/>
    </location>
</feature>
<evidence type="ECO:0000256" key="1">
    <source>
        <dbReference type="ARBA" id="ARBA00004141"/>
    </source>
</evidence>
<feature type="transmembrane region" description="Helical" evidence="5">
    <location>
        <begin position="101"/>
        <end position="119"/>
    </location>
</feature>